<dbReference type="InterPro" id="IPR005000">
    <property type="entry name" value="Aldolase/citrate-lyase_domain"/>
</dbReference>
<evidence type="ECO:0000313" key="6">
    <source>
        <dbReference type="Proteomes" id="UP001548590"/>
    </source>
</evidence>
<evidence type="ECO:0000256" key="3">
    <source>
        <dbReference type="ARBA" id="ARBA00045074"/>
    </source>
</evidence>
<gene>
    <name evidence="5" type="ORF">ABVT11_13495</name>
</gene>
<dbReference type="GO" id="GO:0016829">
    <property type="term" value="F:lyase activity"/>
    <property type="evidence" value="ECO:0007669"/>
    <property type="project" value="UniProtKB-KW"/>
</dbReference>
<protein>
    <submittedName>
        <fullName evidence="5">Aldolase/citrate lyase family protein</fullName>
    </submittedName>
</protein>
<dbReference type="InterPro" id="IPR050251">
    <property type="entry name" value="HpcH-HpaI_aldolase"/>
</dbReference>
<accession>A0ABV2CSF1</accession>
<name>A0ABV2CSF1_9RHOO</name>
<comment type="catalytic activity">
    <reaction evidence="3">
        <text>D-glyceraldehyde + pyruvate = 2-dehydro-3-deoxy-L-galactonate</text>
        <dbReference type="Rhea" id="RHEA:80055"/>
        <dbReference type="ChEBI" id="CHEBI:15361"/>
        <dbReference type="ChEBI" id="CHEBI:17378"/>
        <dbReference type="ChEBI" id="CHEBI:75545"/>
    </reaction>
</comment>
<dbReference type="EMBL" id="JBEWLZ010000007">
    <property type="protein sequence ID" value="MET1490846.1"/>
    <property type="molecule type" value="Genomic_DNA"/>
</dbReference>
<keyword evidence="2 5" id="KW-0456">Lyase</keyword>
<keyword evidence="1" id="KW-0479">Metal-binding</keyword>
<feature type="domain" description="HpcH/HpaI aldolase/citrate lyase" evidence="4">
    <location>
        <begin position="18"/>
        <end position="244"/>
    </location>
</feature>
<reference evidence="5 6" key="1">
    <citation type="submission" date="2024-07" db="EMBL/GenBank/DDBJ databases">
        <title>Uliginosibacterium paludis KCTC:42655.</title>
        <authorList>
            <person name="Kim M.K."/>
        </authorList>
    </citation>
    <scope>NUCLEOTIDE SEQUENCE [LARGE SCALE GENOMIC DNA]</scope>
    <source>
        <strain evidence="5 6">KCTC 42655</strain>
    </source>
</reference>
<dbReference type="RefSeq" id="WP_345925767.1">
    <property type="nucleotide sequence ID" value="NZ_JBDIVF010000002.1"/>
</dbReference>
<evidence type="ECO:0000313" key="5">
    <source>
        <dbReference type="EMBL" id="MET1490846.1"/>
    </source>
</evidence>
<dbReference type="PANTHER" id="PTHR30502">
    <property type="entry name" value="2-KETO-3-DEOXY-L-RHAMNONATE ALDOLASE"/>
    <property type="match status" value="1"/>
</dbReference>
<dbReference type="InterPro" id="IPR040442">
    <property type="entry name" value="Pyrv_kinase-like_dom_sf"/>
</dbReference>
<organism evidence="5 6">
    <name type="scientific">Uliginosibacterium paludis</name>
    <dbReference type="NCBI Taxonomy" id="1615952"/>
    <lineage>
        <taxon>Bacteria</taxon>
        <taxon>Pseudomonadati</taxon>
        <taxon>Pseudomonadota</taxon>
        <taxon>Betaproteobacteria</taxon>
        <taxon>Rhodocyclales</taxon>
        <taxon>Zoogloeaceae</taxon>
        <taxon>Uliginosibacterium</taxon>
    </lineage>
</organism>
<dbReference type="Pfam" id="PF03328">
    <property type="entry name" value="HpcH_HpaI"/>
    <property type="match status" value="1"/>
</dbReference>
<dbReference type="PANTHER" id="PTHR30502:SF4">
    <property type="entry name" value="5-KETO-4-DEOXY-D-GLUCARATE ALDOLASE"/>
    <property type="match status" value="1"/>
</dbReference>
<dbReference type="SUPFAM" id="SSF51621">
    <property type="entry name" value="Phosphoenolpyruvate/pyruvate domain"/>
    <property type="match status" value="1"/>
</dbReference>
<dbReference type="InterPro" id="IPR015813">
    <property type="entry name" value="Pyrv/PenolPyrv_kinase-like_dom"/>
</dbReference>
<comment type="caution">
    <text evidence="5">The sequence shown here is derived from an EMBL/GenBank/DDBJ whole genome shotgun (WGS) entry which is preliminary data.</text>
</comment>
<sequence length="266" mass="28244">MERIRNRFKQGLVAGELQIGLWSHLSNHVSTEVIGGAGFDWIVLDAEHSPNETFLLHQQLQALVEGGASPVVRVAWNDKVLIKRVLDIGAQTLLVPYVQNAAEAADAVAATRYPAQGGVRGFTGLSRASRFGRIAGYHEQAHEDLCVIVQVETPEALAQIEAIAAVEGIDGIFIGPGDLSAAMGHIGQPGHPEVQAAIHDAIRRIRVAGKPAGILTGDEAQARQYIEWGCVFTAVGADIALLARASEQLAGRFQAFKAARTAGVPA</sequence>
<evidence type="ECO:0000259" key="4">
    <source>
        <dbReference type="Pfam" id="PF03328"/>
    </source>
</evidence>
<evidence type="ECO:0000256" key="1">
    <source>
        <dbReference type="ARBA" id="ARBA00022723"/>
    </source>
</evidence>
<keyword evidence="6" id="KW-1185">Reference proteome</keyword>
<dbReference type="Gene3D" id="3.20.20.60">
    <property type="entry name" value="Phosphoenolpyruvate-binding domains"/>
    <property type="match status" value="1"/>
</dbReference>
<evidence type="ECO:0000256" key="2">
    <source>
        <dbReference type="ARBA" id="ARBA00023239"/>
    </source>
</evidence>
<dbReference type="Proteomes" id="UP001548590">
    <property type="component" value="Unassembled WGS sequence"/>
</dbReference>
<proteinExistence type="predicted"/>